<dbReference type="AlphaFoldDB" id="A0A7C3QSZ4"/>
<accession>A0A7C3QSZ4</accession>
<keyword evidence="1 3" id="KW-0645">Protease</keyword>
<dbReference type="InterPro" id="IPR051201">
    <property type="entry name" value="Chloro_Bact_Ser_Proteases"/>
</dbReference>
<protein>
    <submittedName>
        <fullName evidence="3">Serine protease</fullName>
    </submittedName>
</protein>
<evidence type="ECO:0000256" key="2">
    <source>
        <dbReference type="ARBA" id="ARBA00022801"/>
    </source>
</evidence>
<evidence type="ECO:0000256" key="1">
    <source>
        <dbReference type="ARBA" id="ARBA00022670"/>
    </source>
</evidence>
<evidence type="ECO:0000313" key="3">
    <source>
        <dbReference type="EMBL" id="HFT92811.1"/>
    </source>
</evidence>
<dbReference type="Gene3D" id="2.40.10.120">
    <property type="match status" value="1"/>
</dbReference>
<dbReference type="PANTHER" id="PTHR43343">
    <property type="entry name" value="PEPTIDASE S12"/>
    <property type="match status" value="1"/>
</dbReference>
<dbReference type="PRINTS" id="PR00834">
    <property type="entry name" value="PROTEASES2C"/>
</dbReference>
<dbReference type="InterPro" id="IPR009003">
    <property type="entry name" value="Peptidase_S1_PA"/>
</dbReference>
<dbReference type="GO" id="GO:0006508">
    <property type="term" value="P:proteolysis"/>
    <property type="evidence" value="ECO:0007669"/>
    <property type="project" value="UniProtKB-KW"/>
</dbReference>
<keyword evidence="2" id="KW-0378">Hydrolase</keyword>
<proteinExistence type="predicted"/>
<sequence length="293" mass="31414">MSVSARLYRQDSPGVVVVMGLSRRGRGAMGSGIVIRRKGLILTNAHVISSLGGKIYPVVRVYFRPRHATGNVHLDLSRGITARVRKISLHLDLAVLSVDRLPEGIHALPLASSEKIGPGFPVLAIGHPEQGGLWTLTKGIISARINDFGGIKGKNVFQTDASINRGNSGGPLLDLRGRVIGINTAIARKSADGLAITSVNFAIRSDVALRWLGREGVGLPAVSPESGKMFPLPLSSVSGAKEPRIITPDRPVNLSFRERDAIASEKKDLQGMGDQMEEVIRKKLGKNPEIQNP</sequence>
<reference evidence="3" key="1">
    <citation type="journal article" date="2020" name="mSystems">
        <title>Genome- and Community-Level Interaction Insights into Carbon Utilization and Element Cycling Functions of Hydrothermarchaeota in Hydrothermal Sediment.</title>
        <authorList>
            <person name="Zhou Z."/>
            <person name="Liu Y."/>
            <person name="Xu W."/>
            <person name="Pan J."/>
            <person name="Luo Z.H."/>
            <person name="Li M."/>
        </authorList>
    </citation>
    <scope>NUCLEOTIDE SEQUENCE [LARGE SCALE GENOMIC DNA]</scope>
    <source>
        <strain evidence="3">SpSt-902</strain>
    </source>
</reference>
<dbReference type="EMBL" id="DTMM01000052">
    <property type="protein sequence ID" value="HFT92811.1"/>
    <property type="molecule type" value="Genomic_DNA"/>
</dbReference>
<dbReference type="InterPro" id="IPR001940">
    <property type="entry name" value="Peptidase_S1C"/>
</dbReference>
<name>A0A7C3QSZ4_9BACT</name>
<dbReference type="Pfam" id="PF13365">
    <property type="entry name" value="Trypsin_2"/>
    <property type="match status" value="1"/>
</dbReference>
<organism evidence="3">
    <name type="scientific">Leptospirillum ferriphilum</name>
    <dbReference type="NCBI Taxonomy" id="178606"/>
    <lineage>
        <taxon>Bacteria</taxon>
        <taxon>Pseudomonadati</taxon>
        <taxon>Nitrospirota</taxon>
        <taxon>Nitrospiria</taxon>
        <taxon>Nitrospirales</taxon>
        <taxon>Nitrospiraceae</taxon>
        <taxon>Leptospirillum</taxon>
    </lineage>
</organism>
<dbReference type="PANTHER" id="PTHR43343:SF3">
    <property type="entry name" value="PROTEASE DO-LIKE 8, CHLOROPLASTIC"/>
    <property type="match status" value="1"/>
</dbReference>
<gene>
    <name evidence="3" type="ORF">ENX03_02495</name>
</gene>
<dbReference type="SUPFAM" id="SSF50494">
    <property type="entry name" value="Trypsin-like serine proteases"/>
    <property type="match status" value="1"/>
</dbReference>
<comment type="caution">
    <text evidence="3">The sequence shown here is derived from an EMBL/GenBank/DDBJ whole genome shotgun (WGS) entry which is preliminary data.</text>
</comment>
<dbReference type="GO" id="GO:0004252">
    <property type="term" value="F:serine-type endopeptidase activity"/>
    <property type="evidence" value="ECO:0007669"/>
    <property type="project" value="InterPro"/>
</dbReference>